<gene>
    <name evidence="1" type="ORF">SAMN02927914_04483</name>
</gene>
<sequence length="328" mass="36618">MASVAKLNVAVWRYDRTQALYDGRIPVGGREVVMIDKPLEEIFSKAFTSAEYEVSELSFSNFLRMRVDGKCSYLGIPIFPSRSFRHGAFYVGKDGPINHPRDLIGRKVGVREYSMTAALAARGGLRDQFGVEAGQMRWVVGDVNERERDTIPIPNLYKGISIEVAADGALLDDLLLAGEIDAILAYKPIKSAMEPHARSRRLFEDSEAVEKEYYAKTRVFPIMHLIGVRTADAKADATLVGDVYGAFAEAQSVASADLAYEQALKIGLPWLRQELDRTKAIMGQDYWASGFAANRQVLETMINWSFLDGLISRKIEPEELFFSEMLAT</sequence>
<dbReference type="SUPFAM" id="SSF53850">
    <property type="entry name" value="Periplasmic binding protein-like II"/>
    <property type="match status" value="1"/>
</dbReference>
<evidence type="ECO:0000313" key="1">
    <source>
        <dbReference type="EMBL" id="SDA91270.1"/>
    </source>
</evidence>
<evidence type="ECO:0000313" key="2">
    <source>
        <dbReference type="Proteomes" id="UP000198588"/>
    </source>
</evidence>
<reference evidence="1 2" key="1">
    <citation type="submission" date="2016-10" db="EMBL/GenBank/DDBJ databases">
        <authorList>
            <person name="de Groot N.N."/>
        </authorList>
    </citation>
    <scope>NUCLEOTIDE SEQUENCE [LARGE SCALE GENOMIC DNA]</scope>
    <source>
        <strain evidence="1 2">CGMCC 1.12097</strain>
    </source>
</reference>
<dbReference type="Proteomes" id="UP000198588">
    <property type="component" value="Unassembled WGS sequence"/>
</dbReference>
<dbReference type="EMBL" id="FMXM01000015">
    <property type="protein sequence ID" value="SDA91270.1"/>
    <property type="molecule type" value="Genomic_DNA"/>
</dbReference>
<dbReference type="OrthoDB" id="8689594at2"/>
<dbReference type="AlphaFoldDB" id="A0A1G5ZA36"/>
<accession>A0A1G5ZA36</accession>
<name>A0A1G5ZA36_9HYPH</name>
<dbReference type="RefSeq" id="WP_143019466.1">
    <property type="nucleotide sequence ID" value="NZ_FMXM01000015.1"/>
</dbReference>
<proteinExistence type="predicted"/>
<organism evidence="1 2">
    <name type="scientific">Mesorhizobium qingshengii</name>
    <dbReference type="NCBI Taxonomy" id="1165689"/>
    <lineage>
        <taxon>Bacteria</taxon>
        <taxon>Pseudomonadati</taxon>
        <taxon>Pseudomonadota</taxon>
        <taxon>Alphaproteobacteria</taxon>
        <taxon>Hyphomicrobiales</taxon>
        <taxon>Phyllobacteriaceae</taxon>
        <taxon>Mesorhizobium</taxon>
    </lineage>
</organism>
<protein>
    <submittedName>
        <fullName evidence="1">4,5-dihydroxyphthalate decarboxylase</fullName>
    </submittedName>
</protein>
<dbReference type="STRING" id="1165689.SAMN02927914_04483"/>